<name>A0A6G7WGC7_9LACT</name>
<dbReference type="GeneID" id="94552401"/>
<accession>A0A6G7WGC7</accession>
<proteinExistence type="predicted"/>
<reference evidence="1 2" key="1">
    <citation type="journal article" date="2017" name="Int. J. Syst. Evol. Microbiol.">
        <title>Jeotgalibaca porci sp. nov. and Jeotgalibaca arthritidis sp. nov., isolated from pigs, and emended description of the genus Jeotgalibaca.</title>
        <authorList>
            <person name="Zamora L."/>
            <person name="Perez-Sancho M."/>
            <person name="Dominguez L."/>
            <person name="Fernandez-Garayzabal J.F."/>
            <person name="Vela A.I."/>
        </authorList>
    </citation>
    <scope>NUCLEOTIDE SEQUENCE [LARGE SCALE GENOMIC DNA]</scope>
    <source>
        <strain evidence="1 2">CCUG 69148</strain>
    </source>
</reference>
<dbReference type="Proteomes" id="UP000501830">
    <property type="component" value="Chromosome"/>
</dbReference>
<keyword evidence="2" id="KW-1185">Reference proteome</keyword>
<gene>
    <name evidence="1" type="ORF">G7058_03855</name>
</gene>
<organism evidence="1 2">
    <name type="scientific">Jeotgalibaca porci</name>
    <dbReference type="NCBI Taxonomy" id="1868793"/>
    <lineage>
        <taxon>Bacteria</taxon>
        <taxon>Bacillati</taxon>
        <taxon>Bacillota</taxon>
        <taxon>Bacilli</taxon>
        <taxon>Lactobacillales</taxon>
        <taxon>Carnobacteriaceae</taxon>
        <taxon>Jeotgalibaca</taxon>
    </lineage>
</organism>
<dbReference type="EMBL" id="CP049889">
    <property type="protein sequence ID" value="QIK51267.1"/>
    <property type="molecule type" value="Genomic_DNA"/>
</dbReference>
<dbReference type="KEGG" id="jpo:G7058_03855"/>
<protein>
    <submittedName>
        <fullName evidence="1">Uncharacterized protein</fullName>
    </submittedName>
</protein>
<dbReference type="RefSeq" id="WP_166062320.1">
    <property type="nucleotide sequence ID" value="NZ_CP049889.1"/>
</dbReference>
<dbReference type="AlphaFoldDB" id="A0A6G7WGC7"/>
<sequence length="204" mass="23186">MTNKTMQTLKQIDEELTAFLLKGKEKEGKLLEEVEVAKASKAEAVNEAIKAKQEDNAKAFAKANQEQRTAKDIADFYLAKLDEIKNDPYISEEDYTAYTARIMAELDQLNNESKAKAGALLKELVQIKEDFEPVLQAGQELLHKLQHTLYKDHAETTTVTGTKVHLDSLENKYRDYSLINWLEYITNGHGALQLQQHTEEGEDE</sequence>
<evidence type="ECO:0000313" key="2">
    <source>
        <dbReference type="Proteomes" id="UP000501830"/>
    </source>
</evidence>
<evidence type="ECO:0000313" key="1">
    <source>
        <dbReference type="EMBL" id="QIK51267.1"/>
    </source>
</evidence>